<dbReference type="GO" id="GO:0006355">
    <property type="term" value="P:regulation of DNA-templated transcription"/>
    <property type="evidence" value="ECO:0007669"/>
    <property type="project" value="InterPro"/>
</dbReference>
<dbReference type="EMBL" id="VSSQ01000055">
    <property type="protein sequence ID" value="MPL70826.1"/>
    <property type="molecule type" value="Genomic_DNA"/>
</dbReference>
<dbReference type="Gene3D" id="2.60.120.10">
    <property type="entry name" value="Jelly Rolls"/>
    <property type="match status" value="1"/>
</dbReference>
<evidence type="ECO:0000313" key="3">
    <source>
        <dbReference type="EMBL" id="MPL70826.1"/>
    </source>
</evidence>
<accession>A0A644TV14</accession>
<dbReference type="InterPro" id="IPR011051">
    <property type="entry name" value="RmlC_Cupin_sf"/>
</dbReference>
<reference evidence="3" key="1">
    <citation type="submission" date="2019-08" db="EMBL/GenBank/DDBJ databases">
        <authorList>
            <person name="Kucharzyk K."/>
            <person name="Murdoch R.W."/>
            <person name="Higgins S."/>
            <person name="Loffler F."/>
        </authorList>
    </citation>
    <scope>NUCLEOTIDE SEQUENCE</scope>
</reference>
<gene>
    <name evidence="3" type="ORF">SDC9_16588</name>
</gene>
<dbReference type="SUPFAM" id="SSF51182">
    <property type="entry name" value="RmlC-like cupins"/>
    <property type="match status" value="1"/>
</dbReference>
<sequence>MPVHNWDKLERVALNPVITGKVVQTEKAMVARITCPVGQVNMHTHDFDQITNMLRGKMRWVIEGEGEFIVGPNDVMLMKAGLAHGGEVLEEAEYLDVFVPPRQDFSWYKQKL</sequence>
<dbReference type="Pfam" id="PF02311">
    <property type="entry name" value="AraC_binding"/>
    <property type="match status" value="1"/>
</dbReference>
<name>A0A644TV14_9ZZZZ</name>
<feature type="domain" description="AraC-type arabinose-binding/dimerisation" evidence="2">
    <location>
        <begin position="41"/>
        <end position="93"/>
    </location>
</feature>
<dbReference type="InterPro" id="IPR014710">
    <property type="entry name" value="RmlC-like_jellyroll"/>
</dbReference>
<dbReference type="InterPro" id="IPR003313">
    <property type="entry name" value="AraC-bd"/>
</dbReference>
<evidence type="ECO:0000256" key="1">
    <source>
        <dbReference type="ARBA" id="ARBA00023125"/>
    </source>
</evidence>
<evidence type="ECO:0000259" key="2">
    <source>
        <dbReference type="Pfam" id="PF02311"/>
    </source>
</evidence>
<dbReference type="GO" id="GO:0003677">
    <property type="term" value="F:DNA binding"/>
    <property type="evidence" value="ECO:0007669"/>
    <property type="project" value="UniProtKB-KW"/>
</dbReference>
<keyword evidence="1" id="KW-0238">DNA-binding</keyword>
<protein>
    <recommendedName>
        <fullName evidence="2">AraC-type arabinose-binding/dimerisation domain-containing protein</fullName>
    </recommendedName>
</protein>
<organism evidence="3">
    <name type="scientific">bioreactor metagenome</name>
    <dbReference type="NCBI Taxonomy" id="1076179"/>
    <lineage>
        <taxon>unclassified sequences</taxon>
        <taxon>metagenomes</taxon>
        <taxon>ecological metagenomes</taxon>
    </lineage>
</organism>
<dbReference type="AlphaFoldDB" id="A0A644TV14"/>
<proteinExistence type="predicted"/>
<comment type="caution">
    <text evidence="3">The sequence shown here is derived from an EMBL/GenBank/DDBJ whole genome shotgun (WGS) entry which is preliminary data.</text>
</comment>